<dbReference type="GO" id="GO:0003677">
    <property type="term" value="F:DNA binding"/>
    <property type="evidence" value="ECO:0007669"/>
    <property type="project" value="Ensembl"/>
</dbReference>
<reference evidence="16" key="1">
    <citation type="journal article" date="2007" name="Science">
        <title>Evolutionary and biomedical insights from the rhesus macaque genome.</title>
        <authorList>
            <person name="Gibbs R.A."/>
            <person name="Rogers J."/>
            <person name="Katze M.G."/>
            <person name="Bumgarner R."/>
            <person name="Weinstock G.M."/>
            <person name="Mardis E.R."/>
            <person name="Remington K.A."/>
            <person name="Strausberg R.L."/>
            <person name="Venter J.C."/>
            <person name="Wilson R.K."/>
            <person name="Batzer M.A."/>
            <person name="Bustamante C.D."/>
            <person name="Eichler E.E."/>
            <person name="Hahn M.W."/>
            <person name="Hardison R.C."/>
            <person name="Makova K.D."/>
            <person name="Miller W."/>
            <person name="Milosavljevic A."/>
            <person name="Palermo R.E."/>
            <person name="Siepel A."/>
            <person name="Sikela J.M."/>
            <person name="Attaway T."/>
            <person name="Bell S."/>
            <person name="Bernard K.E."/>
            <person name="Buhay C.J."/>
            <person name="Chandrabose M.N."/>
            <person name="Dao M."/>
            <person name="Davis C."/>
            <person name="Delehaunty K.D."/>
            <person name="Ding Y."/>
            <person name="Dinh H.H."/>
            <person name="Dugan-Rocha S."/>
            <person name="Fulton L.A."/>
            <person name="Gabisi R.A."/>
            <person name="Garner T.T."/>
            <person name="Godfrey J."/>
            <person name="Hawes A.C."/>
            <person name="Hernandez J."/>
            <person name="Hines S."/>
            <person name="Holder M."/>
            <person name="Hume J."/>
            <person name="Jhangiani S.N."/>
            <person name="Joshi V."/>
            <person name="Khan Z.M."/>
            <person name="Kirkness E.F."/>
            <person name="Cree A."/>
            <person name="Fowler R.G."/>
            <person name="Lee S."/>
            <person name="Lewis L.R."/>
            <person name="Li Z."/>
            <person name="Liu Y.-S."/>
            <person name="Moore S.M."/>
            <person name="Muzny D."/>
            <person name="Nazareth L.V."/>
            <person name="Ngo D.N."/>
            <person name="Okwuonu G.O."/>
            <person name="Pai G."/>
            <person name="Parker D."/>
            <person name="Paul H.A."/>
            <person name="Pfannkoch C."/>
            <person name="Pohl C.S."/>
            <person name="Rogers Y.-H.C."/>
            <person name="Ruiz S.J."/>
            <person name="Sabo A."/>
            <person name="Santibanez J."/>
            <person name="Schneider B.W."/>
            <person name="Smith S.M."/>
            <person name="Sodergren E."/>
            <person name="Svatek A.F."/>
            <person name="Utterback T.R."/>
            <person name="Vattathil S."/>
            <person name="Warren W."/>
            <person name="White C.S."/>
            <person name="Chinwalla A.T."/>
            <person name="Feng Y."/>
            <person name="Halpern A.L."/>
            <person name="Hillier L.W."/>
            <person name="Huang X."/>
            <person name="Minx P."/>
            <person name="Nelson J.O."/>
            <person name="Pepin K.H."/>
            <person name="Qin X."/>
            <person name="Sutton G.G."/>
            <person name="Venter E."/>
            <person name="Walenz B.P."/>
            <person name="Wallis J.W."/>
            <person name="Worley K.C."/>
            <person name="Yang S.-P."/>
            <person name="Jones S.M."/>
            <person name="Marra M.A."/>
            <person name="Rocchi M."/>
            <person name="Schein J.E."/>
            <person name="Baertsch R."/>
            <person name="Clarke L."/>
            <person name="Csuros M."/>
            <person name="Glasscock J."/>
            <person name="Harris R.A."/>
            <person name="Havlak P."/>
            <person name="Jackson A.R."/>
            <person name="Jiang H."/>
            <person name="Liu Y."/>
            <person name="Messina D.N."/>
            <person name="Shen Y."/>
            <person name="Song H.X.-Z."/>
            <person name="Wylie T."/>
            <person name="Zhang L."/>
            <person name="Birney E."/>
            <person name="Han K."/>
            <person name="Konkel M.K."/>
            <person name="Lee J."/>
            <person name="Smit A.F.A."/>
            <person name="Ullmer B."/>
            <person name="Wang H."/>
            <person name="Xing J."/>
            <person name="Burhans R."/>
            <person name="Cheng Z."/>
            <person name="Karro J.E."/>
            <person name="Ma J."/>
            <person name="Raney B."/>
            <person name="She X."/>
            <person name="Cox M.J."/>
            <person name="Demuth J.P."/>
            <person name="Dumas L.J."/>
            <person name="Han S.-G."/>
            <person name="Hopkins J."/>
            <person name="Karimpour-Fard A."/>
            <person name="Kim Y.H."/>
            <person name="Pollack J.R."/>
            <person name="Vinar T."/>
            <person name="Addo-Quaye C."/>
            <person name="Degenhardt J."/>
            <person name="Denby A."/>
            <person name="Hubisz M.J."/>
            <person name="Indap A."/>
            <person name="Kosiol C."/>
            <person name="Lahn B.T."/>
            <person name="Lawson H.A."/>
            <person name="Marklein A."/>
            <person name="Nielsen R."/>
            <person name="Vallender E.J."/>
            <person name="Clark A.G."/>
            <person name="Ferguson B."/>
            <person name="Hernandez R.D."/>
            <person name="Hirani K."/>
            <person name="Kehrer-Sawatzki H."/>
            <person name="Kolb J."/>
            <person name="Patil S."/>
            <person name="Pu L.-L."/>
            <person name="Ren Y."/>
            <person name="Smith D.G."/>
            <person name="Wheeler D.A."/>
            <person name="Schenck I."/>
            <person name="Ball E.V."/>
            <person name="Chen R."/>
            <person name="Cooper D.N."/>
            <person name="Giardine B."/>
            <person name="Hsu F."/>
            <person name="Kent W.J."/>
            <person name="Lesk A."/>
            <person name="Nelson D.L."/>
            <person name="O'brien W.E."/>
            <person name="Pruefer K."/>
            <person name="Stenson P.D."/>
            <person name="Wallace J.C."/>
            <person name="Ke H."/>
            <person name="Liu X.-M."/>
            <person name="Wang P."/>
            <person name="Xiang A.P."/>
            <person name="Yang F."/>
            <person name="Barber G.P."/>
            <person name="Haussler D."/>
            <person name="Karolchik D."/>
            <person name="Kern A.D."/>
            <person name="Kuhn R.M."/>
            <person name="Smith K.E."/>
            <person name="Zwieg A.S."/>
        </authorList>
    </citation>
    <scope>NUCLEOTIDE SEQUENCE [LARGE SCALE GENOMIC DNA]</scope>
    <source>
        <strain evidence="16">17573</strain>
    </source>
</reference>
<evidence type="ECO:0000256" key="5">
    <source>
        <dbReference type="ARBA" id="ARBA00022741"/>
    </source>
</evidence>
<evidence type="ECO:0000256" key="11">
    <source>
        <dbReference type="ARBA" id="ARBA00023328"/>
    </source>
</evidence>
<dbReference type="GO" id="GO:0005654">
    <property type="term" value="C:nucleoplasm"/>
    <property type="evidence" value="ECO:0007669"/>
    <property type="project" value="Ensembl"/>
</dbReference>
<feature type="domain" description="SMC hinge" evidence="14">
    <location>
        <begin position="513"/>
        <end position="629"/>
    </location>
</feature>
<keyword evidence="6" id="KW-0067">ATP-binding</keyword>
<dbReference type="GO" id="GO:0051321">
    <property type="term" value="P:meiotic cell cycle"/>
    <property type="evidence" value="ECO:0007669"/>
    <property type="project" value="UniProtKB-KW"/>
</dbReference>
<dbReference type="GO" id="GO:0000800">
    <property type="term" value="C:lateral element"/>
    <property type="evidence" value="ECO:0007669"/>
    <property type="project" value="Ensembl"/>
</dbReference>
<gene>
    <name evidence="15 17" type="primary">SMC1B</name>
</gene>
<dbReference type="Gene3D" id="3.40.50.300">
    <property type="entry name" value="P-loop containing nucleotide triphosphate hydrolases"/>
    <property type="match status" value="2"/>
</dbReference>
<reference evidence="15" key="3">
    <citation type="submission" date="2025-08" db="UniProtKB">
        <authorList>
            <consortium name="Ensembl"/>
        </authorList>
    </citation>
    <scope>IDENTIFICATION</scope>
    <source>
        <strain evidence="15">17573</strain>
    </source>
</reference>
<dbReference type="FunFam" id="3.40.50.300:FF:000562">
    <property type="entry name" value="Structural maintenance of chromosomes protein"/>
    <property type="match status" value="1"/>
</dbReference>
<feature type="coiled-coil region" evidence="13">
    <location>
        <begin position="270"/>
        <end position="346"/>
    </location>
</feature>
<dbReference type="GO" id="GO:0030893">
    <property type="term" value="C:meiotic cohesin complex"/>
    <property type="evidence" value="ECO:0007669"/>
    <property type="project" value="Ensembl"/>
</dbReference>
<keyword evidence="16" id="KW-1185">Reference proteome</keyword>
<feature type="coiled-coil region" evidence="13">
    <location>
        <begin position="668"/>
        <end position="702"/>
    </location>
</feature>
<dbReference type="STRING" id="9544.ENSMMUP00000075503"/>
<evidence type="ECO:0000256" key="1">
    <source>
        <dbReference type="ARBA" id="ARBA00004123"/>
    </source>
</evidence>
<keyword evidence="8 12" id="KW-0539">Nucleus</keyword>
<dbReference type="InterPro" id="IPR024704">
    <property type="entry name" value="SMC"/>
</dbReference>
<dbReference type="GO" id="GO:0016887">
    <property type="term" value="F:ATP hydrolysis activity"/>
    <property type="evidence" value="ECO:0007669"/>
    <property type="project" value="InterPro"/>
</dbReference>
<dbReference type="Bgee" id="ENSMMUG00000023004">
    <property type="expression patterns" value="Expressed in spermatocyte and 2 other cell types or tissues"/>
</dbReference>
<dbReference type="FunFam" id="3.30.70.1620:FF:000001">
    <property type="entry name" value="Structural maintenance of chromosomes 1B"/>
    <property type="match status" value="1"/>
</dbReference>
<dbReference type="Gene3D" id="1.20.1060.20">
    <property type="match status" value="1"/>
</dbReference>
<dbReference type="SMR" id="A0A5F8AC42"/>
<dbReference type="InParanoid" id="A0A5F8AC42"/>
<comment type="similarity">
    <text evidence="3">Belongs to the SMC family. SMC1 subfamily.</text>
</comment>
<evidence type="ECO:0000313" key="16">
    <source>
        <dbReference type="Proteomes" id="UP000006718"/>
    </source>
</evidence>
<evidence type="ECO:0000256" key="4">
    <source>
        <dbReference type="ARBA" id="ARBA00022454"/>
    </source>
</evidence>
<dbReference type="ExpressionAtlas" id="A0A5F8AC42">
    <property type="expression patterns" value="baseline"/>
</dbReference>
<dbReference type="Ensembl" id="ENSMMUT00000110172.1">
    <property type="protein sequence ID" value="ENSMMUP00000075503.1"/>
    <property type="gene ID" value="ENSMMUG00000023004.4"/>
</dbReference>
<dbReference type="FunFam" id="3.40.50.300:FF:000564">
    <property type="entry name" value="Structural maintenance of chromosomes 1A"/>
    <property type="match status" value="1"/>
</dbReference>
<keyword evidence="7 13" id="KW-0175">Coiled coil</keyword>
<accession>A0A5F8AC42</accession>
<feature type="coiled-coil region" evidence="13">
    <location>
        <begin position="755"/>
        <end position="872"/>
    </location>
</feature>
<keyword evidence="10" id="KW-0131">Cell cycle</keyword>
<dbReference type="VGNC" id="VGNC:77657">
    <property type="gene designation" value="SMC1B"/>
</dbReference>
<dbReference type="CDD" id="cd03275">
    <property type="entry name" value="ABC_SMC1_euk"/>
    <property type="match status" value="1"/>
</dbReference>
<dbReference type="InterPro" id="IPR036277">
    <property type="entry name" value="SMC_hinge_sf"/>
</dbReference>
<dbReference type="Pfam" id="PF02463">
    <property type="entry name" value="SMC_N"/>
    <property type="match status" value="1"/>
</dbReference>
<reference evidence="15" key="4">
    <citation type="submission" date="2025-09" db="UniProtKB">
        <authorList>
            <consortium name="Ensembl"/>
        </authorList>
    </citation>
    <scope>IDENTIFICATION</scope>
    <source>
        <strain evidence="15">17573</strain>
    </source>
</reference>
<protein>
    <recommendedName>
        <fullName evidence="12">Structural maintenance of chromosomes protein</fullName>
    </recommendedName>
</protein>
<name>A0A5F8AC42_MACMU</name>
<keyword evidence="11" id="KW-0137">Centromere</keyword>
<dbReference type="Gene3D" id="1.10.287.1490">
    <property type="match status" value="1"/>
</dbReference>
<dbReference type="SUPFAM" id="SSF75553">
    <property type="entry name" value="Smc hinge domain"/>
    <property type="match status" value="1"/>
</dbReference>
<dbReference type="InterPro" id="IPR010935">
    <property type="entry name" value="SMC_hinge"/>
</dbReference>
<dbReference type="PIRSF" id="PIRSF005719">
    <property type="entry name" value="SMC"/>
    <property type="match status" value="1"/>
</dbReference>
<evidence type="ECO:0000256" key="12">
    <source>
        <dbReference type="PIRNR" id="PIRNR005719"/>
    </source>
</evidence>
<dbReference type="SMART" id="SM00968">
    <property type="entry name" value="SMC_hinge"/>
    <property type="match status" value="1"/>
</dbReference>
<evidence type="ECO:0000256" key="10">
    <source>
        <dbReference type="ARBA" id="ARBA00023306"/>
    </source>
</evidence>
<evidence type="ECO:0000256" key="2">
    <source>
        <dbReference type="ARBA" id="ARBA00004584"/>
    </source>
</evidence>
<keyword evidence="9" id="KW-0469">Meiosis</keyword>
<reference evidence="15" key="2">
    <citation type="submission" date="2019-01" db="EMBL/GenBank/DDBJ databases">
        <authorList>
            <person name="Graves T."/>
            <person name="Eichler E.E."/>
            <person name="Wilson R.K."/>
        </authorList>
    </citation>
    <scope>NUCLEOTIDE SEQUENCE [LARGE SCALE GENOMIC DNA]</scope>
    <source>
        <strain evidence="15">17573</strain>
    </source>
</reference>
<dbReference type="PANTHER" id="PTHR18937:SF147">
    <property type="entry name" value="STRUCTURAL MAINTENANCE OF CHROMOSOMES PROTEIN 1B"/>
    <property type="match status" value="1"/>
</dbReference>
<feature type="coiled-coil region" evidence="13">
    <location>
        <begin position="372"/>
        <end position="483"/>
    </location>
</feature>
<dbReference type="OMA" id="HKARCWD"/>
<keyword evidence="4" id="KW-0158">Chromosome</keyword>
<evidence type="ECO:0000256" key="8">
    <source>
        <dbReference type="ARBA" id="ARBA00023242"/>
    </source>
</evidence>
<feature type="coiled-coil region" evidence="13">
    <location>
        <begin position="161"/>
        <end position="219"/>
    </location>
</feature>
<evidence type="ECO:0000256" key="3">
    <source>
        <dbReference type="ARBA" id="ARBA00005597"/>
    </source>
</evidence>
<evidence type="ECO:0000256" key="13">
    <source>
        <dbReference type="SAM" id="Coils"/>
    </source>
</evidence>
<dbReference type="FunCoup" id="A0A5F8AC42">
    <property type="interactions" value="1240"/>
</dbReference>
<comment type="subcellular location">
    <subcellularLocation>
        <location evidence="2">Chromosome</location>
        <location evidence="2">Centromere</location>
    </subcellularLocation>
    <subcellularLocation>
        <location evidence="1 12">Nucleus</location>
    </subcellularLocation>
</comment>
<dbReference type="GO" id="GO:0005524">
    <property type="term" value="F:ATP binding"/>
    <property type="evidence" value="ECO:0007669"/>
    <property type="project" value="UniProtKB-KW"/>
</dbReference>
<dbReference type="FunFam" id="1.20.1060.20:FF:000001">
    <property type="entry name" value="Structural maintenance of chromosomes 1A"/>
    <property type="match status" value="1"/>
</dbReference>
<evidence type="ECO:0000259" key="14">
    <source>
        <dbReference type="SMART" id="SM00968"/>
    </source>
</evidence>
<evidence type="ECO:0000256" key="6">
    <source>
        <dbReference type="ARBA" id="ARBA00022840"/>
    </source>
</evidence>
<evidence type="ECO:0000256" key="9">
    <source>
        <dbReference type="ARBA" id="ARBA00023254"/>
    </source>
</evidence>
<dbReference type="PANTHER" id="PTHR18937">
    <property type="entry name" value="STRUCTURAL MAINTENANCE OF CHROMOSOMES SMC FAMILY MEMBER"/>
    <property type="match status" value="1"/>
</dbReference>
<dbReference type="VEuPathDB" id="HostDB:ENSMMUG00000023004"/>
<evidence type="ECO:0000313" key="17">
    <source>
        <dbReference type="VGNC" id="VGNC:77657"/>
    </source>
</evidence>
<dbReference type="SUPFAM" id="SSF52540">
    <property type="entry name" value="P-loop containing nucleoside triphosphate hydrolases"/>
    <property type="match status" value="2"/>
</dbReference>
<dbReference type="InterPro" id="IPR027417">
    <property type="entry name" value="P-loop_NTPase"/>
</dbReference>
<dbReference type="GO" id="GO:0005829">
    <property type="term" value="C:cytosol"/>
    <property type="evidence" value="ECO:0007669"/>
    <property type="project" value="Ensembl"/>
</dbReference>
<evidence type="ECO:0000256" key="7">
    <source>
        <dbReference type="ARBA" id="ARBA00023054"/>
    </source>
</evidence>
<dbReference type="Proteomes" id="UP000006718">
    <property type="component" value="Chromosome 10"/>
</dbReference>
<dbReference type="InterPro" id="IPR028468">
    <property type="entry name" value="Smc1_ABC"/>
</dbReference>
<evidence type="ECO:0000313" key="15">
    <source>
        <dbReference type="Ensembl" id="ENSMMUP00000075503.1"/>
    </source>
</evidence>
<dbReference type="AlphaFoldDB" id="A0A5F8AC42"/>
<dbReference type="InterPro" id="IPR003395">
    <property type="entry name" value="RecF/RecN/SMC_N"/>
</dbReference>
<dbReference type="Pfam" id="PF06470">
    <property type="entry name" value="SMC_hinge"/>
    <property type="match status" value="1"/>
</dbReference>
<dbReference type="Gene3D" id="3.30.70.1620">
    <property type="match status" value="1"/>
</dbReference>
<keyword evidence="5" id="KW-0547">Nucleotide-binding</keyword>
<dbReference type="GeneTree" id="ENSGT00940000157633"/>
<dbReference type="GO" id="GO:0007062">
    <property type="term" value="P:sister chromatid cohesion"/>
    <property type="evidence" value="ECO:0007669"/>
    <property type="project" value="Ensembl"/>
</dbReference>
<sequence>MGHLELLLVENFKSWRGRQVIGPFRRFTCIIGPNGSGKSNVMDALSFVMGEKTINLRVKNIQELIHGAHIGKPISSSASVKIVYVEESGEEKTFTRIIRGGCSEFRFDDNLVSRSVYIAELEKIGIIAKAQNCLVFQGTVESISMKKPKERTQFFEEISTSGELIGEYEEKKRKLQKAEEDAQFNFNKKKNVAAERRQAKLEKEEAERYQSLLEELKMNKIQLQLFQLYHNEKKIDFLNTKLEHVKRDLSVTRESLSHHENIVKARKKEHGILTRQLQQTEKELKSLETLLNQKRPQYIKAKENTSHHLKKLDVAKKTIKDSEKQCSKQEDDIKALETELADLDGAWRSFEKQIEEEILRKGRDIELEASQLDHYKELKEQVRKKVATMTQQLEKLQWEQKTDEERLAFEKRRHGEVQGNLKQIKEQIEDHKKRIEKLEEYTKTCMDCLKEKKQQEETLVDEIEKTKSRISEVNEELNLIRSELQNAGIDTHEGKRQQKRAEVLEHLKRLYPDSVFGRLLDLCHPIHKKYQLAVTKLFGRYIIAIVVASEKVAKDCIRFLKEERAEPETFLALDYLDIKPINERLRELKGCKMVIDVIKTQFPQLKKVIQFVCGNGLVCETVEEARHIAFGGPERRKTVALDGTLFLKSGVISGGSSDLKYKARCWDEKELKNLRDRRSQKIQELKDLMKTLRKETDLKQIQTLVQGTQTRLKYSQNELEMIKKKHLVAFYREQSQLQSELLNIESQCTMLSEGIKERQRRIKEFQEKIDKVEDDIFKHFCEEIGVENIREFENKRVKQQQEIDQKRLEFEKQKTRLNIQLEYSRNQLKKKLNKMNTLKETIQKGSEDIDHLKKAEENCLQIVNELMAKQQQLKDIRVTQNSNAEKVQTQIEEERKKFLAVDREVGKLQKEVVITQTSLEQKRLEKHNLLLDCKVQDIEIILLFGSLDDIIEVEMGTEAESTQATIDIYEKEEAFEVDYSSLNEDLKALQSDQEVEAHLRLLRQQVASQEDILLKTAAPNLRALENLKTVRDKFQESTDAFEASRKEARMCRQEFEQVKKRRYDLFTQCFEHVSVSIDQIYKKLCRNNSAQAFLSPENPEEPYLEGISYNCVAPGKRFMPMDNLSGGEKCVAALALLFAVHSFRPAPFFVLDEVDAALDNTNIGKVSSYIKEQTQDQFQMIVISLKEEFYSRADALIGIYPEVKTNQRGGVYPLPTSLRTLTATGLSFYNENFQMESKAEMIF</sequence>
<organism evidence="15 16">
    <name type="scientific">Macaca mulatta</name>
    <name type="common">Rhesus macaque</name>
    <dbReference type="NCBI Taxonomy" id="9544"/>
    <lineage>
        <taxon>Eukaryota</taxon>
        <taxon>Metazoa</taxon>
        <taxon>Chordata</taxon>
        <taxon>Craniata</taxon>
        <taxon>Vertebrata</taxon>
        <taxon>Euteleostomi</taxon>
        <taxon>Mammalia</taxon>
        <taxon>Eutheria</taxon>
        <taxon>Euarchontoglires</taxon>
        <taxon>Primates</taxon>
        <taxon>Haplorrhini</taxon>
        <taxon>Catarrhini</taxon>
        <taxon>Cercopithecidae</taxon>
        <taxon>Cercopithecinae</taxon>
        <taxon>Macaca</taxon>
    </lineage>
</organism>
<proteinExistence type="inferred from homology"/>
<dbReference type="GO" id="GO:0000775">
    <property type="term" value="C:chromosome, centromeric region"/>
    <property type="evidence" value="ECO:0007669"/>
    <property type="project" value="UniProtKB-SubCell"/>
</dbReference>